<protein>
    <submittedName>
        <fullName evidence="2">Uncharacterized protein</fullName>
    </submittedName>
</protein>
<dbReference type="RefSeq" id="WP_154280795.1">
    <property type="nucleotide sequence ID" value="NZ_JBHUJQ010000001.1"/>
</dbReference>
<dbReference type="OrthoDB" id="744181at2"/>
<proteinExistence type="predicted"/>
<keyword evidence="1" id="KW-0732">Signal</keyword>
<keyword evidence="3" id="KW-1185">Reference proteome</keyword>
<comment type="caution">
    <text evidence="2">The sequence shown here is derived from an EMBL/GenBank/DDBJ whole genome shotgun (WGS) entry which is preliminary data.</text>
</comment>
<organism evidence="2 3">
    <name type="scientific">Pedobacter petrophilus</name>
    <dbReference type="NCBI Taxonomy" id="1908241"/>
    <lineage>
        <taxon>Bacteria</taxon>
        <taxon>Pseudomonadati</taxon>
        <taxon>Bacteroidota</taxon>
        <taxon>Sphingobacteriia</taxon>
        <taxon>Sphingobacteriales</taxon>
        <taxon>Sphingobacteriaceae</taxon>
        <taxon>Pedobacter</taxon>
    </lineage>
</organism>
<sequence>MKKLIICITLLTCYNLVGAQQKYFPFNINGKHGITDVSGNEVVKPIYRNSEIIEAKSQIYLKGLEDQQHVIIDAKTGNKQFFEYIFREQVKIKDVPYSMILNKGKRFLLSEESDKTINLTEEYWDFKNVDNYIIATYYPKRVPSKSTSYDKKGIPLPPKIEKMPAKTSTILANDETLKRLIKSNFDSYILMYKQPETEKEDRLVKVQLIQIKDYNKPVPFDFILLSKGNTHNLYDGKLGLTKTFVLAKATQEQLLNGSKKIVDQNLAFYSDNSPAPTMIVAAPSMPRTNAQEPKKEDKKPFKPFFYTEELANGNMLFALQETEEISKHILEAKSGLRLYLNKTEHTLTITPKDKESSRFSFNPETGVIYLPKIYLKQLGLTII</sequence>
<reference evidence="2 3" key="1">
    <citation type="submission" date="2019-11" db="EMBL/GenBank/DDBJ databases">
        <title>Pedobacter petrophilus genome.</title>
        <authorList>
            <person name="Feldbauer M.J."/>
            <person name="Newman J.D."/>
        </authorList>
    </citation>
    <scope>NUCLEOTIDE SEQUENCE [LARGE SCALE GENOMIC DNA]</scope>
    <source>
        <strain evidence="2 3">LMG 29686</strain>
    </source>
</reference>
<feature type="chain" id="PRO_5029515358" evidence="1">
    <location>
        <begin position="20"/>
        <end position="383"/>
    </location>
</feature>
<evidence type="ECO:0000256" key="1">
    <source>
        <dbReference type="SAM" id="SignalP"/>
    </source>
</evidence>
<dbReference type="Proteomes" id="UP000487757">
    <property type="component" value="Unassembled WGS sequence"/>
</dbReference>
<name>A0A7K0FY79_9SPHI</name>
<gene>
    <name evidence="2" type="ORF">GJU39_10680</name>
</gene>
<feature type="signal peptide" evidence="1">
    <location>
        <begin position="1"/>
        <end position="19"/>
    </location>
</feature>
<accession>A0A7K0FY79</accession>
<evidence type="ECO:0000313" key="3">
    <source>
        <dbReference type="Proteomes" id="UP000487757"/>
    </source>
</evidence>
<evidence type="ECO:0000313" key="2">
    <source>
        <dbReference type="EMBL" id="MRX76557.1"/>
    </source>
</evidence>
<dbReference type="AlphaFoldDB" id="A0A7K0FY79"/>
<dbReference type="EMBL" id="WKKH01000013">
    <property type="protein sequence ID" value="MRX76557.1"/>
    <property type="molecule type" value="Genomic_DNA"/>
</dbReference>